<dbReference type="InterPro" id="IPR000866">
    <property type="entry name" value="AhpC/TSA"/>
</dbReference>
<comment type="subunit">
    <text evidence="2">Monomer.</text>
</comment>
<protein>
    <recommendedName>
        <fullName evidence="3">thioredoxin-dependent peroxiredoxin</fullName>
        <ecNumber evidence="3">1.11.1.24</ecNumber>
    </recommendedName>
    <alternativeName>
        <fullName evidence="13">Nuclear thiol peroxidase</fullName>
    </alternativeName>
    <alternativeName>
        <fullName evidence="10">Thioredoxin peroxidase</fullName>
    </alternativeName>
</protein>
<dbReference type="CDD" id="cd03017">
    <property type="entry name" value="PRX_BCP"/>
    <property type="match status" value="1"/>
</dbReference>
<feature type="domain" description="Thioredoxin" evidence="14">
    <location>
        <begin position="40"/>
        <end position="198"/>
    </location>
</feature>
<evidence type="ECO:0000256" key="11">
    <source>
        <dbReference type="ARBA" id="ARBA00038489"/>
    </source>
</evidence>
<keyword evidence="4" id="KW-0575">Peroxidase</keyword>
<dbReference type="GO" id="GO:0045454">
    <property type="term" value="P:cell redox homeostasis"/>
    <property type="evidence" value="ECO:0007669"/>
    <property type="project" value="TreeGrafter"/>
</dbReference>
<evidence type="ECO:0000256" key="10">
    <source>
        <dbReference type="ARBA" id="ARBA00032824"/>
    </source>
</evidence>
<keyword evidence="16" id="KW-1185">Reference proteome</keyword>
<keyword evidence="6" id="KW-0560">Oxidoreductase</keyword>
<dbReference type="VEuPathDB" id="FungiDB:P170DRAFT_394332"/>
<dbReference type="GO" id="GO:0005737">
    <property type="term" value="C:cytoplasm"/>
    <property type="evidence" value="ECO:0007669"/>
    <property type="project" value="TreeGrafter"/>
</dbReference>
<dbReference type="Gene3D" id="3.40.30.10">
    <property type="entry name" value="Glutaredoxin"/>
    <property type="match status" value="1"/>
</dbReference>
<name>A0A2I2FU18_9EURO</name>
<evidence type="ECO:0000313" key="15">
    <source>
        <dbReference type="EMBL" id="PLB44077.1"/>
    </source>
</evidence>
<gene>
    <name evidence="15" type="ORF">P170DRAFT_394332</name>
</gene>
<keyword evidence="9" id="KW-0676">Redox-active center</keyword>
<comment type="similarity">
    <text evidence="11">Belongs to the peroxiredoxin family. BCP/PrxQ subfamily.</text>
</comment>
<dbReference type="SUPFAM" id="SSF52833">
    <property type="entry name" value="Thioredoxin-like"/>
    <property type="match status" value="1"/>
</dbReference>
<dbReference type="EC" id="1.11.1.24" evidence="3"/>
<accession>A0A2I2FU18</accession>
<dbReference type="InterPro" id="IPR050924">
    <property type="entry name" value="Peroxiredoxin_BCP/PrxQ"/>
</dbReference>
<dbReference type="RefSeq" id="XP_024699379.1">
    <property type="nucleotide sequence ID" value="XM_024846056.1"/>
</dbReference>
<dbReference type="GeneID" id="36553755"/>
<dbReference type="EMBL" id="MSFO01000010">
    <property type="protein sequence ID" value="PLB44077.1"/>
    <property type="molecule type" value="Genomic_DNA"/>
</dbReference>
<dbReference type="GO" id="GO:0034599">
    <property type="term" value="P:cellular response to oxidative stress"/>
    <property type="evidence" value="ECO:0007669"/>
    <property type="project" value="UniProtKB-ARBA"/>
</dbReference>
<keyword evidence="8" id="KW-0539">Nucleus</keyword>
<evidence type="ECO:0000256" key="8">
    <source>
        <dbReference type="ARBA" id="ARBA00023242"/>
    </source>
</evidence>
<reference evidence="15 16" key="1">
    <citation type="submission" date="2016-12" db="EMBL/GenBank/DDBJ databases">
        <title>The genomes of Aspergillus section Nigri reveals drivers in fungal speciation.</title>
        <authorList>
            <consortium name="DOE Joint Genome Institute"/>
            <person name="Vesth T.C."/>
            <person name="Nybo J."/>
            <person name="Theobald S."/>
            <person name="Brandl J."/>
            <person name="Frisvad J.C."/>
            <person name="Nielsen K.F."/>
            <person name="Lyhne E.K."/>
            <person name="Kogle M.E."/>
            <person name="Kuo A."/>
            <person name="Riley R."/>
            <person name="Clum A."/>
            <person name="Nolan M."/>
            <person name="Lipzen A."/>
            <person name="Salamov A."/>
            <person name="Henrissat B."/>
            <person name="Wiebenga A."/>
            <person name="De Vries R.P."/>
            <person name="Grigoriev I.V."/>
            <person name="Mortensen U.H."/>
            <person name="Andersen M.R."/>
            <person name="Baker S.E."/>
        </authorList>
    </citation>
    <scope>NUCLEOTIDE SEQUENCE [LARGE SCALE GENOMIC DNA]</scope>
    <source>
        <strain evidence="15 16">IBT 23096</strain>
    </source>
</reference>
<evidence type="ECO:0000256" key="7">
    <source>
        <dbReference type="ARBA" id="ARBA00023157"/>
    </source>
</evidence>
<evidence type="ECO:0000256" key="9">
    <source>
        <dbReference type="ARBA" id="ARBA00023284"/>
    </source>
</evidence>
<dbReference type="PANTHER" id="PTHR42801">
    <property type="entry name" value="THIOREDOXIN-DEPENDENT PEROXIDE REDUCTASE"/>
    <property type="match status" value="1"/>
</dbReference>
<comment type="subcellular location">
    <subcellularLocation>
        <location evidence="1">Nucleus</location>
    </subcellularLocation>
</comment>
<evidence type="ECO:0000256" key="13">
    <source>
        <dbReference type="ARBA" id="ARBA00077538"/>
    </source>
</evidence>
<comment type="caution">
    <text evidence="15">The sequence shown here is derived from an EMBL/GenBank/DDBJ whole genome shotgun (WGS) entry which is preliminary data.</text>
</comment>
<dbReference type="OrthoDB" id="338622at2759"/>
<proteinExistence type="inferred from homology"/>
<evidence type="ECO:0000259" key="14">
    <source>
        <dbReference type="PROSITE" id="PS51352"/>
    </source>
</evidence>
<dbReference type="STRING" id="1392250.A0A2I2FU18"/>
<dbReference type="GO" id="GO:0008379">
    <property type="term" value="F:thioredoxin peroxidase activity"/>
    <property type="evidence" value="ECO:0007669"/>
    <property type="project" value="TreeGrafter"/>
</dbReference>
<evidence type="ECO:0000256" key="12">
    <source>
        <dbReference type="ARBA" id="ARBA00049091"/>
    </source>
</evidence>
<keyword evidence="5" id="KW-0049">Antioxidant</keyword>
<dbReference type="PANTHER" id="PTHR42801:SF23">
    <property type="entry name" value="PEROXIREDOXIN DOT5"/>
    <property type="match status" value="1"/>
</dbReference>
<dbReference type="InterPro" id="IPR013766">
    <property type="entry name" value="Thioredoxin_domain"/>
</dbReference>
<dbReference type="FunFam" id="3.40.30.10:FF:000157">
    <property type="entry name" value="DOT5p Nuclear thiol peroxidase"/>
    <property type="match status" value="1"/>
</dbReference>
<evidence type="ECO:0000313" key="16">
    <source>
        <dbReference type="Proteomes" id="UP000234275"/>
    </source>
</evidence>
<dbReference type="PROSITE" id="PS51352">
    <property type="entry name" value="THIOREDOXIN_2"/>
    <property type="match status" value="1"/>
</dbReference>
<evidence type="ECO:0000256" key="5">
    <source>
        <dbReference type="ARBA" id="ARBA00022862"/>
    </source>
</evidence>
<organism evidence="15 16">
    <name type="scientific">Aspergillus steynii IBT 23096</name>
    <dbReference type="NCBI Taxonomy" id="1392250"/>
    <lineage>
        <taxon>Eukaryota</taxon>
        <taxon>Fungi</taxon>
        <taxon>Dikarya</taxon>
        <taxon>Ascomycota</taxon>
        <taxon>Pezizomycotina</taxon>
        <taxon>Eurotiomycetes</taxon>
        <taxon>Eurotiomycetidae</taxon>
        <taxon>Eurotiales</taxon>
        <taxon>Aspergillaceae</taxon>
        <taxon>Aspergillus</taxon>
        <taxon>Aspergillus subgen. Circumdati</taxon>
    </lineage>
</organism>
<dbReference type="GO" id="GO:0005634">
    <property type="term" value="C:nucleus"/>
    <property type="evidence" value="ECO:0007669"/>
    <property type="project" value="UniProtKB-SubCell"/>
</dbReference>
<evidence type="ECO:0000256" key="4">
    <source>
        <dbReference type="ARBA" id="ARBA00022559"/>
    </source>
</evidence>
<keyword evidence="7" id="KW-1015">Disulfide bond</keyword>
<dbReference type="InterPro" id="IPR036249">
    <property type="entry name" value="Thioredoxin-like_sf"/>
</dbReference>
<evidence type="ECO:0000256" key="3">
    <source>
        <dbReference type="ARBA" id="ARBA00013017"/>
    </source>
</evidence>
<evidence type="ECO:0000256" key="1">
    <source>
        <dbReference type="ARBA" id="ARBA00004123"/>
    </source>
</evidence>
<dbReference type="AlphaFoldDB" id="A0A2I2FU18"/>
<dbReference type="Proteomes" id="UP000234275">
    <property type="component" value="Unassembled WGS sequence"/>
</dbReference>
<evidence type="ECO:0000256" key="6">
    <source>
        <dbReference type="ARBA" id="ARBA00023002"/>
    </source>
</evidence>
<dbReference type="Pfam" id="PF00578">
    <property type="entry name" value="AhpC-TSA"/>
    <property type="match status" value="1"/>
</dbReference>
<evidence type="ECO:0000256" key="2">
    <source>
        <dbReference type="ARBA" id="ARBA00011245"/>
    </source>
</evidence>
<sequence length="198" mass="21067">MVELRKRKTSEQPPVVEKKIKKSVTTAKASIGASEKKKSVSATSPAPIYKVGDTVTLDDFGGQIEMNDGTQTTLKDLVNGSESGVVLFTYPKASTPGCTKQACMFRDSYDHLTSTGLSIYGLSADSPRANSTFKAKQRLPYPLLCDPTFSLIAALGLKKSPKGTIRGVFAINKNGDVLLSHAGGPDATVEATRQLVAK</sequence>
<comment type="catalytic activity">
    <reaction evidence="12">
        <text>a hydroperoxide + [thioredoxin]-dithiol = an alcohol + [thioredoxin]-disulfide + H2O</text>
        <dbReference type="Rhea" id="RHEA:62620"/>
        <dbReference type="Rhea" id="RHEA-COMP:10698"/>
        <dbReference type="Rhea" id="RHEA-COMP:10700"/>
        <dbReference type="ChEBI" id="CHEBI:15377"/>
        <dbReference type="ChEBI" id="CHEBI:29950"/>
        <dbReference type="ChEBI" id="CHEBI:30879"/>
        <dbReference type="ChEBI" id="CHEBI:35924"/>
        <dbReference type="ChEBI" id="CHEBI:50058"/>
        <dbReference type="EC" id="1.11.1.24"/>
    </reaction>
</comment>